<protein>
    <submittedName>
        <fullName evidence="2">Uncharacterized protein</fullName>
    </submittedName>
</protein>
<evidence type="ECO:0000313" key="2">
    <source>
        <dbReference type="EMBL" id="GAG66165.1"/>
    </source>
</evidence>
<reference evidence="2" key="1">
    <citation type="journal article" date="2014" name="Front. Microbiol.">
        <title>High frequency of phylogenetically diverse reductive dehalogenase-homologous genes in deep subseafloor sedimentary metagenomes.</title>
        <authorList>
            <person name="Kawai M."/>
            <person name="Futagami T."/>
            <person name="Toyoda A."/>
            <person name="Takaki Y."/>
            <person name="Nishi S."/>
            <person name="Hori S."/>
            <person name="Arai W."/>
            <person name="Tsubouchi T."/>
            <person name="Morono Y."/>
            <person name="Uchiyama I."/>
            <person name="Ito T."/>
            <person name="Fujiyama A."/>
            <person name="Inagaki F."/>
            <person name="Takami H."/>
        </authorList>
    </citation>
    <scope>NUCLEOTIDE SEQUENCE</scope>
    <source>
        <strain evidence="2">Expedition CK06-06</strain>
    </source>
</reference>
<keyword evidence="1" id="KW-0472">Membrane</keyword>
<accession>X0Z9U7</accession>
<name>X0Z9U7_9ZZZZ</name>
<feature type="non-terminal residue" evidence="2">
    <location>
        <position position="1"/>
    </location>
</feature>
<proteinExistence type="predicted"/>
<dbReference type="EMBL" id="BART01001293">
    <property type="protein sequence ID" value="GAG66165.1"/>
    <property type="molecule type" value="Genomic_DNA"/>
</dbReference>
<keyword evidence="1" id="KW-0812">Transmembrane</keyword>
<sequence length="39" mass="4174">ISNLPVHLTFFKPTLIAFSVMFTPLILSASTAVIAVAEL</sequence>
<evidence type="ECO:0000256" key="1">
    <source>
        <dbReference type="SAM" id="Phobius"/>
    </source>
</evidence>
<dbReference type="AlphaFoldDB" id="X0Z9U7"/>
<gene>
    <name evidence="2" type="ORF">S01H4_04721</name>
</gene>
<feature type="transmembrane region" description="Helical" evidence="1">
    <location>
        <begin position="15"/>
        <end position="37"/>
    </location>
</feature>
<keyword evidence="1" id="KW-1133">Transmembrane helix</keyword>
<organism evidence="2">
    <name type="scientific">marine sediment metagenome</name>
    <dbReference type="NCBI Taxonomy" id="412755"/>
    <lineage>
        <taxon>unclassified sequences</taxon>
        <taxon>metagenomes</taxon>
        <taxon>ecological metagenomes</taxon>
    </lineage>
</organism>
<comment type="caution">
    <text evidence="2">The sequence shown here is derived from an EMBL/GenBank/DDBJ whole genome shotgun (WGS) entry which is preliminary data.</text>
</comment>